<reference evidence="12" key="2">
    <citation type="submission" date="2025-08" db="UniProtKB">
        <authorList>
            <consortium name="Ensembl"/>
        </authorList>
    </citation>
    <scope>IDENTIFICATION</scope>
</reference>
<dbReference type="KEGG" id="loc:102691383"/>
<dbReference type="Proteomes" id="UP000018468">
    <property type="component" value="Linkage group LG1"/>
</dbReference>
<evidence type="ECO:0000256" key="2">
    <source>
        <dbReference type="ARBA" id="ARBA00004362"/>
    </source>
</evidence>
<dbReference type="GeneTree" id="ENSGT00940000166792"/>
<dbReference type="Gene3D" id="1.10.405.10">
    <property type="entry name" value="Guanine Nucleotide Dissociation Inhibitor, domain 1"/>
    <property type="match status" value="1"/>
</dbReference>
<sequence length="536" mass="59269">MELLDVVIVGAGLSGLTTARELLKRNAYLKILILEGKARIGGRTVTLSLPAAKGEDSWDLGGQWVGRTQTHILDLIQELGLEIYPQYTEGKKVYRLGGPEAEIRTYTSSIPPLSLMGLIDMQLLLWKIDKLRKTVSVEIPGSSPNALEYDSMTLHSFIKKNTWTQEVRAAMELSCRSVFGMETSQLSFLYFLMYGAAAGGFLALLEATAGSAQEYKVKGGTQQLSEILADRVGRQNIRLSSAVTAIHQDSGIVEVRTESEAFKCKSVIVTSPPHLASKIHYQPPLPVERESLTQNMPMGHMMKFIVTYPTTFWRENGFSGEIVTQPSSECPFSVTYDATSTSGNPALVGFIAGAQAADWCHRELEDRRDAVIQTLTKFLGPEASNYIHYAEKDWAKEQYSGGCPVNIMVPGMITYFHPSLRRPCGRIHWAGTETATLWCGYLSGAVQSGQRVALEVLGQLSPECLSQEEKEWARKSLAFPVPHRDWKIATGSSSFSAYLLLSTAALGAALLWVHPWFSQVLIERGLSILQKTYMMQ</sequence>
<comment type="catalytic activity">
    <reaction evidence="8">
        <text>a secondary aliphatic amine + O2 + H2O = a primary amine + an aldehyde + H2O2</text>
        <dbReference type="Rhea" id="RHEA:26414"/>
        <dbReference type="ChEBI" id="CHEBI:15377"/>
        <dbReference type="ChEBI" id="CHEBI:15379"/>
        <dbReference type="ChEBI" id="CHEBI:16240"/>
        <dbReference type="ChEBI" id="CHEBI:17478"/>
        <dbReference type="ChEBI" id="CHEBI:58855"/>
        <dbReference type="ChEBI" id="CHEBI:65296"/>
        <dbReference type="EC" id="1.4.3.4"/>
    </reaction>
</comment>
<evidence type="ECO:0000256" key="3">
    <source>
        <dbReference type="ARBA" id="ARBA00005995"/>
    </source>
</evidence>
<dbReference type="SUPFAM" id="SSF54373">
    <property type="entry name" value="FAD-linked reductases, C-terminal domain"/>
    <property type="match status" value="1"/>
</dbReference>
<dbReference type="eggNOG" id="KOG0029">
    <property type="taxonomic scope" value="Eukaryota"/>
</dbReference>
<evidence type="ECO:0000256" key="4">
    <source>
        <dbReference type="ARBA" id="ARBA00022630"/>
    </source>
</evidence>
<feature type="binding site" evidence="9">
    <location>
        <position position="433"/>
    </location>
    <ligand>
        <name>FAD</name>
        <dbReference type="ChEBI" id="CHEBI:57692"/>
    </ligand>
</feature>
<name>W5NGU4_LEPOC</name>
<evidence type="ECO:0000256" key="9">
    <source>
        <dbReference type="PIRSR" id="PIRSR601613-1"/>
    </source>
</evidence>
<keyword evidence="5" id="KW-0496">Mitochondrion</keyword>
<keyword evidence="13" id="KW-1185">Reference proteome</keyword>
<dbReference type="InterPro" id="IPR001613">
    <property type="entry name" value="Flavin_amine_oxidase"/>
</dbReference>
<dbReference type="GO" id="GO:0097621">
    <property type="term" value="F:monoamine oxidase activity"/>
    <property type="evidence" value="ECO:0007669"/>
    <property type="project" value="UniProtKB-EC"/>
</dbReference>
<dbReference type="GeneID" id="102691383"/>
<dbReference type="Gene3D" id="3.90.660.10">
    <property type="match status" value="1"/>
</dbReference>
<dbReference type="InterPro" id="IPR002937">
    <property type="entry name" value="Amino_oxidase"/>
</dbReference>
<dbReference type="PANTHER" id="PTHR43563:SF14">
    <property type="entry name" value="AMINE OXIDASE"/>
    <property type="match status" value="1"/>
</dbReference>
<comment type="similarity">
    <text evidence="3 10">Belongs to the flavin monoamine oxidase family.</text>
</comment>
<protein>
    <recommendedName>
        <fullName evidence="10">Amine oxidase</fullName>
        <ecNumber evidence="10">1.4.3.-</ecNumber>
    </recommendedName>
</protein>
<proteinExistence type="inferred from homology"/>
<dbReference type="Ensembl" id="ENSLOCT00000019886.1">
    <property type="protein sequence ID" value="ENSLOCP00000019853.1"/>
    <property type="gene ID" value="ENSLOCG00000016112.1"/>
</dbReference>
<evidence type="ECO:0000256" key="6">
    <source>
        <dbReference type="ARBA" id="ARBA00022827"/>
    </source>
</evidence>
<feature type="binding site" evidence="9">
    <location>
        <position position="350"/>
    </location>
    <ligand>
        <name>substrate</name>
    </ligand>
</feature>
<evidence type="ECO:0000259" key="11">
    <source>
        <dbReference type="Pfam" id="PF01593"/>
    </source>
</evidence>
<keyword evidence="10" id="KW-0812">Transmembrane</keyword>
<keyword evidence="10" id="KW-0472">Membrane</keyword>
<dbReference type="OMA" id="LWARVMH"/>
<dbReference type="HOGENOM" id="CLU_004498_0_4_1"/>
<evidence type="ECO:0000313" key="12">
    <source>
        <dbReference type="Ensembl" id="ENSLOCP00000019853.1"/>
    </source>
</evidence>
<reference evidence="13" key="1">
    <citation type="submission" date="2011-12" db="EMBL/GenBank/DDBJ databases">
        <title>The Draft Genome of Lepisosteus oculatus.</title>
        <authorList>
            <consortium name="The Broad Institute Genome Assembly &amp; Analysis Group"/>
            <consortium name="Computational R&amp;D Group"/>
            <consortium name="and Sequencing Platform"/>
            <person name="Di Palma F."/>
            <person name="Alfoldi J."/>
            <person name="Johnson J."/>
            <person name="Berlin A."/>
            <person name="Gnerre S."/>
            <person name="Jaffe D."/>
            <person name="MacCallum I."/>
            <person name="Young S."/>
            <person name="Walker B.J."/>
            <person name="Lander E.S."/>
            <person name="Lindblad-Toh K."/>
        </authorList>
    </citation>
    <scope>NUCLEOTIDE SEQUENCE [LARGE SCALE GENOMIC DNA]</scope>
</reference>
<comment type="cofactor">
    <cofactor evidence="1 10">
        <name>FAD</name>
        <dbReference type="ChEBI" id="CHEBI:57692"/>
    </cofactor>
</comment>
<dbReference type="GO" id="GO:0008131">
    <property type="term" value="F:primary methylamine oxidase activity"/>
    <property type="evidence" value="ECO:0007669"/>
    <property type="project" value="UniProtKB-ARBA"/>
</dbReference>
<dbReference type="EC" id="1.4.3.-" evidence="10"/>
<feature type="transmembrane region" description="Helical" evidence="10">
    <location>
        <begin position="188"/>
        <end position="209"/>
    </location>
</feature>
<keyword evidence="7 10" id="KW-0560">Oxidoreductase</keyword>
<keyword evidence="4 10" id="KW-0285">Flavoprotein</keyword>
<dbReference type="OrthoDB" id="7777654at2759"/>
<feature type="transmembrane region" description="Helical" evidence="10">
    <location>
        <begin position="497"/>
        <end position="517"/>
    </location>
</feature>
<evidence type="ECO:0000256" key="1">
    <source>
        <dbReference type="ARBA" id="ARBA00001974"/>
    </source>
</evidence>
<dbReference type="InterPro" id="IPR036188">
    <property type="entry name" value="FAD/NAD-bd_sf"/>
</dbReference>
<dbReference type="EMBL" id="AHAT01008591">
    <property type="status" value="NOT_ANNOTATED_CDS"/>
    <property type="molecule type" value="Genomic_DNA"/>
</dbReference>
<dbReference type="PANTHER" id="PTHR43563">
    <property type="entry name" value="AMINE OXIDASE"/>
    <property type="match status" value="1"/>
</dbReference>
<dbReference type="InParanoid" id="W5NGU4"/>
<dbReference type="AlphaFoldDB" id="W5NGU4"/>
<comment type="subcellular location">
    <subcellularLocation>
        <location evidence="2">Mitochondrion outer membrane</location>
        <topology evidence="2">Single-pass type IV membrane protein</topology>
        <orientation evidence="2">Cytoplasmic side</orientation>
    </subcellularLocation>
</comment>
<feature type="binding site" evidence="9">
    <location>
        <position position="14"/>
    </location>
    <ligand>
        <name>FAD</name>
        <dbReference type="ChEBI" id="CHEBI:57692"/>
    </ligand>
</feature>
<keyword evidence="5" id="KW-1000">Mitochondrion outer membrane</keyword>
<dbReference type="GO" id="GO:0005741">
    <property type="term" value="C:mitochondrial outer membrane"/>
    <property type="evidence" value="ECO:0007669"/>
    <property type="project" value="UniProtKB-SubCell"/>
</dbReference>
<evidence type="ECO:0000256" key="8">
    <source>
        <dbReference type="ARBA" id="ARBA00048448"/>
    </source>
</evidence>
<evidence type="ECO:0000313" key="13">
    <source>
        <dbReference type="Proteomes" id="UP000018468"/>
    </source>
</evidence>
<feature type="domain" description="Amine oxidase" evidence="11">
    <location>
        <begin position="13"/>
        <end position="457"/>
    </location>
</feature>
<dbReference type="Bgee" id="ENSLOCG00000016112">
    <property type="expression patterns" value="Expressed in intestine and 7 other cell types or tissues"/>
</dbReference>
<accession>W5NGU4</accession>
<evidence type="ECO:0000256" key="5">
    <source>
        <dbReference type="ARBA" id="ARBA00022787"/>
    </source>
</evidence>
<dbReference type="InterPro" id="IPR050703">
    <property type="entry name" value="Flavin_MAO"/>
</dbReference>
<dbReference type="PRINTS" id="PR00757">
    <property type="entry name" value="AMINEOXDASEF"/>
</dbReference>
<dbReference type="STRING" id="7918.ENSLOCP00000019853"/>
<feature type="binding site" evidence="9">
    <location>
        <position position="243"/>
    </location>
    <ligand>
        <name>FAD</name>
        <dbReference type="ChEBI" id="CHEBI:57692"/>
    </ligand>
</feature>
<evidence type="ECO:0000256" key="10">
    <source>
        <dbReference type="RuleBase" id="RU362067"/>
    </source>
</evidence>
<dbReference type="Gene3D" id="3.50.50.60">
    <property type="entry name" value="FAD/NAD(P)-binding domain"/>
    <property type="match status" value="1"/>
</dbReference>
<keyword evidence="10" id="KW-1133">Transmembrane helix</keyword>
<evidence type="ECO:0000256" key="7">
    <source>
        <dbReference type="ARBA" id="ARBA00023002"/>
    </source>
</evidence>
<keyword evidence="6 10" id="KW-0274">FAD</keyword>
<organism evidence="12 13">
    <name type="scientific">Lepisosteus oculatus</name>
    <name type="common">Spotted gar</name>
    <dbReference type="NCBI Taxonomy" id="7918"/>
    <lineage>
        <taxon>Eukaryota</taxon>
        <taxon>Metazoa</taxon>
        <taxon>Chordata</taxon>
        <taxon>Craniata</taxon>
        <taxon>Vertebrata</taxon>
        <taxon>Euteleostomi</taxon>
        <taxon>Actinopterygii</taxon>
        <taxon>Neopterygii</taxon>
        <taxon>Holostei</taxon>
        <taxon>Semionotiformes</taxon>
        <taxon>Lepisosteidae</taxon>
        <taxon>Lepisosteus</taxon>
    </lineage>
</organism>
<dbReference type="Pfam" id="PF01593">
    <property type="entry name" value="Amino_oxidase"/>
    <property type="match status" value="1"/>
</dbReference>
<dbReference type="SUPFAM" id="SSF51905">
    <property type="entry name" value="FAD/NAD(P)-binding domain"/>
    <property type="match status" value="1"/>
</dbReference>
<reference evidence="12" key="3">
    <citation type="submission" date="2025-09" db="UniProtKB">
        <authorList>
            <consortium name="Ensembl"/>
        </authorList>
    </citation>
    <scope>IDENTIFICATION</scope>
</reference>